<dbReference type="Pfam" id="PF01119">
    <property type="entry name" value="DNA_mis_repair"/>
    <property type="match status" value="1"/>
</dbReference>
<dbReference type="InterPro" id="IPR013507">
    <property type="entry name" value="DNA_mismatch_S5_2-like"/>
</dbReference>
<dbReference type="EMBL" id="CM017700">
    <property type="protein sequence ID" value="TYG86548.1"/>
    <property type="molecule type" value="Genomic_DNA"/>
</dbReference>
<evidence type="ECO:0000256" key="1">
    <source>
        <dbReference type="ARBA" id="ARBA00004123"/>
    </source>
</evidence>
<dbReference type="InterPro" id="IPR020568">
    <property type="entry name" value="Ribosomal_Su5_D2-typ_SF"/>
</dbReference>
<comment type="subcellular location">
    <subcellularLocation>
        <location evidence="1">Nucleus</location>
    </subcellularLocation>
</comment>
<accession>A0A5D2E052</accession>
<dbReference type="SMART" id="SM01340">
    <property type="entry name" value="DNA_mis_repair"/>
    <property type="match status" value="1"/>
</dbReference>
<dbReference type="SUPFAM" id="SSF54211">
    <property type="entry name" value="Ribosomal protein S5 domain 2-like"/>
    <property type="match status" value="1"/>
</dbReference>
<gene>
    <name evidence="9" type="ORF">ES288_A13G141800v1</name>
</gene>
<evidence type="ECO:0000259" key="8">
    <source>
        <dbReference type="SMART" id="SM01340"/>
    </source>
</evidence>
<evidence type="ECO:0000313" key="10">
    <source>
        <dbReference type="Proteomes" id="UP000323506"/>
    </source>
</evidence>
<dbReference type="Gene3D" id="3.30.565.10">
    <property type="entry name" value="Histidine kinase-like ATPase, C-terminal domain"/>
    <property type="match status" value="1"/>
</dbReference>
<sequence length="611" mass="68599">MEIEPAEEVKEPPRIHRLDESVVNRIAAGEVIQRPVSAVKELVENSLDASSTSISVLVKDGGLKLIQVSDDGHGIRYEDLPILCERHTTSKLSKYEDLQSIKSMGFRGEALASMTYVGHVTVTTITRGQLHGYRVSYRDGVMENEPKACAAVKGTQIVIENLFYNMVARRKTLQNSADDYTKIVDLLSRFAIHHIDVSFSCRKHGAARADVHSVATPSRLNAIRSVYGLSVAQNLIKIEASDNDPSSSVFEMDGFISNSNYVAKKTTMVLFINDRLVECTALKRALEVVYVATLPKASKPFIYMSITLPPEHVDVNVHPTKREVSLLNQEVIVEKIQSVVESVLRNSNESRTFQEQTVEATPSVPSVTNNDLHLSPSPSGSKSQRVPVNKIVRTDSSDPAGRMHAYLYKNPQKYLGRDSSLTTVRSSVRQRRNLKETADLTSIQELINDIDRKCHSGLLDIVRQSTYIGMADDVFALLQHNTHLYLANVVNLSKELMYQQVLRRFAHFNAIQLSEPAPLQELIMLALKEEDSDLESNENDDLKKKIAEMNTQLLNQKSEMLEEYFCIFIDSDGNLSRLPILLDQYTPDMDRVPEFVLCLGNDVLQMEWHGP</sequence>
<proteinExistence type="inferred from homology"/>
<dbReference type="InterPro" id="IPR002099">
    <property type="entry name" value="MutL/Mlh/PMS"/>
</dbReference>
<dbReference type="FunFam" id="3.30.230.10:FF:000014">
    <property type="entry name" value="DNA mismatch repair protein Mlh1"/>
    <property type="match status" value="1"/>
</dbReference>
<feature type="region of interest" description="Disordered" evidence="7">
    <location>
        <begin position="350"/>
        <end position="386"/>
    </location>
</feature>
<evidence type="ECO:0000313" key="9">
    <source>
        <dbReference type="EMBL" id="TYG86548.1"/>
    </source>
</evidence>
<dbReference type="CDD" id="cd16926">
    <property type="entry name" value="HATPase_MutL-MLH-PMS-like"/>
    <property type="match status" value="1"/>
</dbReference>
<evidence type="ECO:0000256" key="7">
    <source>
        <dbReference type="SAM" id="MobiDB-lite"/>
    </source>
</evidence>
<dbReference type="Proteomes" id="UP000323506">
    <property type="component" value="Chromosome A13"/>
</dbReference>
<dbReference type="GO" id="GO:0005524">
    <property type="term" value="F:ATP binding"/>
    <property type="evidence" value="ECO:0007669"/>
    <property type="project" value="InterPro"/>
</dbReference>
<reference evidence="9 10" key="1">
    <citation type="submission" date="2019-06" db="EMBL/GenBank/DDBJ databases">
        <title>WGS assembly of Gossypium darwinii.</title>
        <authorList>
            <person name="Chen Z.J."/>
            <person name="Sreedasyam A."/>
            <person name="Ando A."/>
            <person name="Song Q."/>
            <person name="De L."/>
            <person name="Hulse-Kemp A."/>
            <person name="Ding M."/>
            <person name="Ye W."/>
            <person name="Kirkbride R."/>
            <person name="Jenkins J."/>
            <person name="Plott C."/>
            <person name="Lovell J."/>
            <person name="Lin Y.-M."/>
            <person name="Vaughn R."/>
            <person name="Liu B."/>
            <person name="Li W."/>
            <person name="Simpson S."/>
            <person name="Scheffler B."/>
            <person name="Saski C."/>
            <person name="Grover C."/>
            <person name="Hu G."/>
            <person name="Conover J."/>
            <person name="Carlson J."/>
            <person name="Shu S."/>
            <person name="Boston L."/>
            <person name="Williams M."/>
            <person name="Peterson D."/>
            <person name="Mcgee K."/>
            <person name="Jones D."/>
            <person name="Wendel J."/>
            <person name="Stelly D."/>
            <person name="Grimwood J."/>
            <person name="Schmutz J."/>
        </authorList>
    </citation>
    <scope>NUCLEOTIDE SEQUENCE [LARGE SCALE GENOMIC DNA]</scope>
    <source>
        <strain evidence="9">1808015.09</strain>
    </source>
</reference>
<dbReference type="SUPFAM" id="SSF55874">
    <property type="entry name" value="ATPase domain of HSP90 chaperone/DNA topoisomerase II/histidine kinase"/>
    <property type="match status" value="1"/>
</dbReference>
<dbReference type="GO" id="GO:0016887">
    <property type="term" value="F:ATP hydrolysis activity"/>
    <property type="evidence" value="ECO:0007669"/>
    <property type="project" value="InterPro"/>
</dbReference>
<keyword evidence="6" id="KW-0175">Coiled coil</keyword>
<feature type="coiled-coil region" evidence="6">
    <location>
        <begin position="525"/>
        <end position="559"/>
    </location>
</feature>
<feature type="domain" description="DNA mismatch repair protein S5" evidence="8">
    <location>
        <begin position="223"/>
        <end position="345"/>
    </location>
</feature>
<keyword evidence="4" id="KW-0234">DNA repair</keyword>
<dbReference type="NCBIfam" id="TIGR00585">
    <property type="entry name" value="mutl"/>
    <property type="match status" value="1"/>
</dbReference>
<evidence type="ECO:0000256" key="3">
    <source>
        <dbReference type="ARBA" id="ARBA00022763"/>
    </source>
</evidence>
<dbReference type="Pfam" id="PF13589">
    <property type="entry name" value="HATPase_c_3"/>
    <property type="match status" value="1"/>
</dbReference>
<evidence type="ECO:0000256" key="6">
    <source>
        <dbReference type="SAM" id="Coils"/>
    </source>
</evidence>
<dbReference type="GO" id="GO:0006298">
    <property type="term" value="P:mismatch repair"/>
    <property type="evidence" value="ECO:0007669"/>
    <property type="project" value="InterPro"/>
</dbReference>
<dbReference type="GO" id="GO:0140664">
    <property type="term" value="F:ATP-dependent DNA damage sensor activity"/>
    <property type="evidence" value="ECO:0007669"/>
    <property type="project" value="InterPro"/>
</dbReference>
<organism evidence="9 10">
    <name type="scientific">Gossypium darwinii</name>
    <name type="common">Darwin's cotton</name>
    <name type="synonym">Gossypium barbadense var. darwinii</name>
    <dbReference type="NCBI Taxonomy" id="34276"/>
    <lineage>
        <taxon>Eukaryota</taxon>
        <taxon>Viridiplantae</taxon>
        <taxon>Streptophyta</taxon>
        <taxon>Embryophyta</taxon>
        <taxon>Tracheophyta</taxon>
        <taxon>Spermatophyta</taxon>
        <taxon>Magnoliopsida</taxon>
        <taxon>eudicotyledons</taxon>
        <taxon>Gunneridae</taxon>
        <taxon>Pentapetalae</taxon>
        <taxon>rosids</taxon>
        <taxon>malvids</taxon>
        <taxon>Malvales</taxon>
        <taxon>Malvaceae</taxon>
        <taxon>Malvoideae</taxon>
        <taxon>Gossypium</taxon>
    </lineage>
</organism>
<name>A0A5D2E052_GOSDA</name>
<evidence type="ECO:0000256" key="5">
    <source>
        <dbReference type="ARBA" id="ARBA00023242"/>
    </source>
</evidence>
<keyword evidence="10" id="KW-1185">Reference proteome</keyword>
<comment type="similarity">
    <text evidence="2">Belongs to the DNA mismatch repair MutL/HexB family.</text>
</comment>
<evidence type="ECO:0000256" key="4">
    <source>
        <dbReference type="ARBA" id="ARBA00023204"/>
    </source>
</evidence>
<protein>
    <recommendedName>
        <fullName evidence="8">DNA mismatch repair protein S5 domain-containing protein</fullName>
    </recommendedName>
</protein>
<dbReference type="GO" id="GO:0032389">
    <property type="term" value="C:MutLalpha complex"/>
    <property type="evidence" value="ECO:0007669"/>
    <property type="project" value="TreeGrafter"/>
</dbReference>
<dbReference type="Pfam" id="PF16413">
    <property type="entry name" value="Mlh1_C"/>
    <property type="match status" value="1"/>
</dbReference>
<dbReference type="Gene3D" id="3.30.230.10">
    <property type="match status" value="1"/>
</dbReference>
<dbReference type="PANTHER" id="PTHR10073">
    <property type="entry name" value="DNA MISMATCH REPAIR PROTEIN MLH, PMS, MUTL"/>
    <property type="match status" value="1"/>
</dbReference>
<evidence type="ECO:0000256" key="2">
    <source>
        <dbReference type="ARBA" id="ARBA00006082"/>
    </source>
</evidence>
<dbReference type="InterPro" id="IPR014762">
    <property type="entry name" value="DNA_mismatch_repair_CS"/>
</dbReference>
<dbReference type="PROSITE" id="PS00058">
    <property type="entry name" value="DNA_MISMATCH_REPAIR_1"/>
    <property type="match status" value="1"/>
</dbReference>
<dbReference type="InterPro" id="IPR032189">
    <property type="entry name" value="Mlh1_C"/>
</dbReference>
<dbReference type="AlphaFoldDB" id="A0A5D2E052"/>
<keyword evidence="5" id="KW-0539">Nucleus</keyword>
<dbReference type="InterPro" id="IPR014721">
    <property type="entry name" value="Ribsml_uS5_D2-typ_fold_subgr"/>
</dbReference>
<dbReference type="GO" id="GO:0030983">
    <property type="term" value="F:mismatched DNA binding"/>
    <property type="evidence" value="ECO:0007669"/>
    <property type="project" value="InterPro"/>
</dbReference>
<dbReference type="FunFam" id="3.30.565.10:FF:000043">
    <property type="entry name" value="DNA mismatch repair protein MLH1"/>
    <property type="match status" value="1"/>
</dbReference>
<dbReference type="PANTHER" id="PTHR10073:SF12">
    <property type="entry name" value="DNA MISMATCH REPAIR PROTEIN MLH1"/>
    <property type="match status" value="1"/>
</dbReference>
<keyword evidence="3" id="KW-0227">DNA damage</keyword>
<dbReference type="CDD" id="cd03483">
    <property type="entry name" value="MutL_Trans_MLH1"/>
    <property type="match status" value="1"/>
</dbReference>
<dbReference type="InterPro" id="IPR038973">
    <property type="entry name" value="MutL/Mlh/Pms-like"/>
</dbReference>
<dbReference type="InterPro" id="IPR036890">
    <property type="entry name" value="HATPase_C_sf"/>
</dbReference>